<comment type="caution">
    <text evidence="3">The sequence shown here is derived from an EMBL/GenBank/DDBJ whole genome shotgun (WGS) entry which is preliminary data.</text>
</comment>
<sequence length="336" mass="34723">MSRLLGILLSLLCAIAAAVLTWPEFFRLARTFPLTQIVSFRSLVALAFAALAVVALLLSAARPVRRVVLPMALVAVLAVGANATIIVSRGTGTTALPAKTENSIRVMTWNTAGDATSPQTIAQTAIAMGADIVSLPETTIETGAEVAVAMRDLGSPMWAHHTEYGTDGWAADSTTLLISPSLGTYSVIASSQEGTSTVPSAVAMPTDGTGPTVVAAHAVAPREDQMQQWRHDLQWLADQCAGGDVIMAGDFNATLDHMAGLGTDGGTLGACRDAASQTGNGSVGTWPTDLPALAGAPIDHVLATPQWTPTGSVVLSGMDDAGSDHRPLVVQYERTG</sequence>
<evidence type="ECO:0000256" key="1">
    <source>
        <dbReference type="SAM" id="Phobius"/>
    </source>
</evidence>
<dbReference type="Proteomes" id="UP001500274">
    <property type="component" value="Unassembled WGS sequence"/>
</dbReference>
<dbReference type="InterPro" id="IPR005135">
    <property type="entry name" value="Endo/exonuclease/phosphatase"/>
</dbReference>
<reference evidence="3 4" key="1">
    <citation type="journal article" date="2019" name="Int. J. Syst. Evol. Microbiol.">
        <title>The Global Catalogue of Microorganisms (GCM) 10K type strain sequencing project: providing services to taxonomists for standard genome sequencing and annotation.</title>
        <authorList>
            <consortium name="The Broad Institute Genomics Platform"/>
            <consortium name="The Broad Institute Genome Sequencing Center for Infectious Disease"/>
            <person name="Wu L."/>
            <person name="Ma J."/>
        </authorList>
    </citation>
    <scope>NUCLEOTIDE SEQUENCE [LARGE SCALE GENOMIC DNA]</scope>
    <source>
        <strain evidence="3 4">JCM 16365</strain>
    </source>
</reference>
<feature type="transmembrane region" description="Helical" evidence="1">
    <location>
        <begin position="37"/>
        <end position="60"/>
    </location>
</feature>
<dbReference type="Gene3D" id="3.60.10.10">
    <property type="entry name" value="Endonuclease/exonuclease/phosphatase"/>
    <property type="match status" value="1"/>
</dbReference>
<proteinExistence type="predicted"/>
<dbReference type="SUPFAM" id="SSF56219">
    <property type="entry name" value="DNase I-like"/>
    <property type="match status" value="1"/>
</dbReference>
<dbReference type="EMBL" id="BAAARI010000017">
    <property type="protein sequence ID" value="GAA2586674.1"/>
    <property type="molecule type" value="Genomic_DNA"/>
</dbReference>
<feature type="transmembrane region" description="Helical" evidence="1">
    <location>
        <begin position="67"/>
        <end position="87"/>
    </location>
</feature>
<dbReference type="Pfam" id="PF03372">
    <property type="entry name" value="Exo_endo_phos"/>
    <property type="match status" value="1"/>
</dbReference>
<evidence type="ECO:0000313" key="3">
    <source>
        <dbReference type="EMBL" id="GAA2586674.1"/>
    </source>
</evidence>
<accession>A0ABN3PIZ5</accession>
<name>A0ABN3PIZ5_9MICO</name>
<gene>
    <name evidence="3" type="ORF">GCM10009862_27170</name>
</gene>
<organism evidence="3 4">
    <name type="scientific">Microbacterium binotii</name>
    <dbReference type="NCBI Taxonomy" id="462710"/>
    <lineage>
        <taxon>Bacteria</taxon>
        <taxon>Bacillati</taxon>
        <taxon>Actinomycetota</taxon>
        <taxon>Actinomycetes</taxon>
        <taxon>Micrococcales</taxon>
        <taxon>Microbacteriaceae</taxon>
        <taxon>Microbacterium</taxon>
    </lineage>
</organism>
<evidence type="ECO:0000313" key="4">
    <source>
        <dbReference type="Proteomes" id="UP001500274"/>
    </source>
</evidence>
<keyword evidence="1" id="KW-0472">Membrane</keyword>
<keyword evidence="1" id="KW-0812">Transmembrane</keyword>
<protein>
    <recommendedName>
        <fullName evidence="2">Endonuclease/exonuclease/phosphatase domain-containing protein</fullName>
    </recommendedName>
</protein>
<evidence type="ECO:0000259" key="2">
    <source>
        <dbReference type="Pfam" id="PF03372"/>
    </source>
</evidence>
<feature type="domain" description="Endonuclease/exonuclease/phosphatase" evidence="2">
    <location>
        <begin position="107"/>
        <end position="325"/>
    </location>
</feature>
<keyword evidence="1" id="KW-1133">Transmembrane helix</keyword>
<keyword evidence="4" id="KW-1185">Reference proteome</keyword>
<dbReference type="InterPro" id="IPR036691">
    <property type="entry name" value="Endo/exonu/phosph_ase_sf"/>
</dbReference>
<dbReference type="RefSeq" id="WP_344230361.1">
    <property type="nucleotide sequence ID" value="NZ_BAAARI010000017.1"/>
</dbReference>